<gene>
    <name evidence="2" type="ORF">LVIROSA_LOCUS30233</name>
</gene>
<dbReference type="InterPro" id="IPR051824">
    <property type="entry name" value="LRR_Rcpt-Like_S/T_Kinase"/>
</dbReference>
<dbReference type="InterPro" id="IPR001611">
    <property type="entry name" value="Leu-rich_rpt"/>
</dbReference>
<dbReference type="EMBL" id="CAKMRJ010005523">
    <property type="protein sequence ID" value="CAH1444402.1"/>
    <property type="molecule type" value="Genomic_DNA"/>
</dbReference>
<evidence type="ECO:0000313" key="2">
    <source>
        <dbReference type="EMBL" id="CAH1444402.1"/>
    </source>
</evidence>
<dbReference type="GO" id="GO:0016020">
    <property type="term" value="C:membrane"/>
    <property type="evidence" value="ECO:0007669"/>
    <property type="project" value="UniProtKB-SubCell"/>
</dbReference>
<dbReference type="PANTHER" id="PTHR48006">
    <property type="entry name" value="LEUCINE-RICH REPEAT-CONTAINING PROTEIN DDB_G0281931-RELATED"/>
    <property type="match status" value="1"/>
</dbReference>
<accession>A0AAU9P2V2</accession>
<comment type="caution">
    <text evidence="2">The sequence shown here is derived from an EMBL/GenBank/DDBJ whole genome shotgun (WGS) entry which is preliminary data.</text>
</comment>
<evidence type="ECO:0000256" key="1">
    <source>
        <dbReference type="ARBA" id="ARBA00004479"/>
    </source>
</evidence>
<proteinExistence type="predicted"/>
<organism evidence="2 3">
    <name type="scientific">Lactuca virosa</name>
    <dbReference type="NCBI Taxonomy" id="75947"/>
    <lineage>
        <taxon>Eukaryota</taxon>
        <taxon>Viridiplantae</taxon>
        <taxon>Streptophyta</taxon>
        <taxon>Embryophyta</taxon>
        <taxon>Tracheophyta</taxon>
        <taxon>Spermatophyta</taxon>
        <taxon>Magnoliopsida</taxon>
        <taxon>eudicotyledons</taxon>
        <taxon>Gunneridae</taxon>
        <taxon>Pentapetalae</taxon>
        <taxon>asterids</taxon>
        <taxon>campanulids</taxon>
        <taxon>Asterales</taxon>
        <taxon>Asteraceae</taxon>
        <taxon>Cichorioideae</taxon>
        <taxon>Cichorieae</taxon>
        <taxon>Lactucinae</taxon>
        <taxon>Lactuca</taxon>
    </lineage>
</organism>
<dbReference type="InterPro" id="IPR032675">
    <property type="entry name" value="LRR_dom_sf"/>
</dbReference>
<reference evidence="2 3" key="1">
    <citation type="submission" date="2022-01" db="EMBL/GenBank/DDBJ databases">
        <authorList>
            <person name="Xiong W."/>
            <person name="Schranz E."/>
        </authorList>
    </citation>
    <scope>NUCLEOTIDE SEQUENCE [LARGE SCALE GENOMIC DNA]</scope>
</reference>
<keyword evidence="3" id="KW-1185">Reference proteome</keyword>
<evidence type="ECO:0000313" key="3">
    <source>
        <dbReference type="Proteomes" id="UP001157418"/>
    </source>
</evidence>
<dbReference type="PROSITE" id="PS51450">
    <property type="entry name" value="LRR"/>
    <property type="match status" value="1"/>
</dbReference>
<dbReference type="Proteomes" id="UP001157418">
    <property type="component" value="Unassembled WGS sequence"/>
</dbReference>
<comment type="subcellular location">
    <subcellularLocation>
        <location evidence="1">Membrane</location>
        <topology evidence="1">Single-pass type I membrane protein</topology>
    </subcellularLocation>
</comment>
<dbReference type="PANTHER" id="PTHR48006:SF81">
    <property type="entry name" value="PROTEIN KINASE DOMAIN-CONTAINING PROTEIN"/>
    <property type="match status" value="1"/>
</dbReference>
<dbReference type="SUPFAM" id="SSF52058">
    <property type="entry name" value="L domain-like"/>
    <property type="match status" value="1"/>
</dbReference>
<dbReference type="AlphaFoldDB" id="A0AAU9P2V2"/>
<name>A0AAU9P2V2_9ASTR</name>
<dbReference type="Gene3D" id="3.80.10.10">
    <property type="entry name" value="Ribonuclease Inhibitor"/>
    <property type="match status" value="1"/>
</dbReference>
<sequence length="181" mass="20611">MQHALYVTAINGINKAEELPLDEWRRQFFCLNSTLEEIAKQMGKHDFDFSLNPCDVNPNWTSEMHLYKYNITVVYVCSYPGGVCHVVSISLKGQDLDSVLPSSLAKLLYISDLNGNSSQFPNLSSMTSMELLILRSWRISDSISEMSKLRHLDLSFNNLEGDIPYLKGLDLEKIDLRKCLT</sequence>
<protein>
    <submittedName>
        <fullName evidence="2">Uncharacterized protein</fullName>
    </submittedName>
</protein>